<feature type="transmembrane region" description="Helical" evidence="1">
    <location>
        <begin position="147"/>
        <end position="165"/>
    </location>
</feature>
<evidence type="ECO:0000256" key="1">
    <source>
        <dbReference type="SAM" id="Phobius"/>
    </source>
</evidence>
<proteinExistence type="predicted"/>
<evidence type="ECO:0000313" key="2">
    <source>
        <dbReference type="EMBL" id="MEL3952839.1"/>
    </source>
</evidence>
<protein>
    <submittedName>
        <fullName evidence="2">Pr6Pr family membrane protein</fullName>
    </submittedName>
</protein>
<sequence>MTPLHSDSLAPSTPPALRAWAGLTAVVAVASLLLQYHLLLRIPGPGAAEATLRYLGYFTILSNIGVAVVCVALACGRRTGLAAPVPRVAVALFIGITGLIYVIILRPLWHPQGAQWWADAGLHYAVPVMYLLGWLAGPHGRLPRRGLAGVLAIPIVYLGWALLVGRLSGQYPYPFLDLGALGIGLVARNVLAVAVVFIVAGALLWWLDAALAARRRQR</sequence>
<evidence type="ECO:0000313" key="3">
    <source>
        <dbReference type="Proteomes" id="UP001455088"/>
    </source>
</evidence>
<feature type="transmembrane region" description="Helical" evidence="1">
    <location>
        <begin position="88"/>
        <end position="109"/>
    </location>
</feature>
<keyword evidence="3" id="KW-1185">Reference proteome</keyword>
<comment type="caution">
    <text evidence="2">The sequence shown here is derived from an EMBL/GenBank/DDBJ whole genome shotgun (WGS) entry which is preliminary data.</text>
</comment>
<keyword evidence="1" id="KW-1133">Transmembrane helix</keyword>
<feature type="transmembrane region" description="Helical" evidence="1">
    <location>
        <begin position="54"/>
        <end position="76"/>
    </location>
</feature>
<reference evidence="2 3" key="1">
    <citation type="submission" date="2024-04" db="EMBL/GenBank/DDBJ databases">
        <title>Bacterial endophytes with biocontrol capabilities against important plant pathogens.</title>
        <authorList>
            <person name="Alayande K.A."/>
        </authorList>
    </citation>
    <scope>NUCLEOTIDE SEQUENCE [LARGE SCALE GENOMIC DNA]</scope>
    <source>
        <strain evidence="2 3">KV22</strain>
    </source>
</reference>
<dbReference type="InterPro" id="IPR049713">
    <property type="entry name" value="Pr6Pr-like"/>
</dbReference>
<feature type="transmembrane region" description="Helical" evidence="1">
    <location>
        <begin position="20"/>
        <end position="42"/>
    </location>
</feature>
<keyword evidence="1" id="KW-0472">Membrane</keyword>
<dbReference type="NCBIfam" id="NF038065">
    <property type="entry name" value="Pr6Pr"/>
    <property type="match status" value="1"/>
</dbReference>
<accession>A0ABU9JJ30</accession>
<dbReference type="Proteomes" id="UP001455088">
    <property type="component" value="Unassembled WGS sequence"/>
</dbReference>
<feature type="transmembrane region" description="Helical" evidence="1">
    <location>
        <begin position="115"/>
        <end position="135"/>
    </location>
</feature>
<keyword evidence="1" id="KW-0812">Transmembrane</keyword>
<name>A0ABU9JJ30_9GAMM</name>
<dbReference type="RefSeq" id="WP_341986613.1">
    <property type="nucleotide sequence ID" value="NZ_JBBYHY010000002.1"/>
</dbReference>
<organism evidence="2 3">
    <name type="scientific">Stenotrophomonas bentonitica</name>
    <dbReference type="NCBI Taxonomy" id="1450134"/>
    <lineage>
        <taxon>Bacteria</taxon>
        <taxon>Pseudomonadati</taxon>
        <taxon>Pseudomonadota</taxon>
        <taxon>Gammaproteobacteria</taxon>
        <taxon>Lysobacterales</taxon>
        <taxon>Lysobacteraceae</taxon>
        <taxon>Stenotrophomonas</taxon>
    </lineage>
</organism>
<feature type="transmembrane region" description="Helical" evidence="1">
    <location>
        <begin position="185"/>
        <end position="207"/>
    </location>
</feature>
<gene>
    <name evidence="2" type="ORF">AAE039_04615</name>
</gene>
<dbReference type="EMBL" id="JBBYHY010000002">
    <property type="protein sequence ID" value="MEL3952839.1"/>
    <property type="molecule type" value="Genomic_DNA"/>
</dbReference>